<sequence length="67" mass="7874">MKHDIRPKEKKTKHMMMKWRSSLCLDVNSNNFLGFWHLASNPQKKTKWEELVESRGETVGDKLSSKA</sequence>
<dbReference type="Proteomes" id="UP001141552">
    <property type="component" value="Unassembled WGS sequence"/>
</dbReference>
<proteinExistence type="predicted"/>
<comment type="caution">
    <text evidence="1">The sequence shown here is derived from an EMBL/GenBank/DDBJ whole genome shotgun (WGS) entry which is preliminary data.</text>
</comment>
<keyword evidence="2" id="KW-1185">Reference proteome</keyword>
<dbReference type="EMBL" id="JAKUCV010004014">
    <property type="protein sequence ID" value="KAJ4836823.1"/>
    <property type="molecule type" value="Genomic_DNA"/>
</dbReference>
<name>A0A9Q0FS64_9ROSI</name>
<protein>
    <submittedName>
        <fullName evidence="1">Uncharacterized protein</fullName>
    </submittedName>
</protein>
<evidence type="ECO:0000313" key="2">
    <source>
        <dbReference type="Proteomes" id="UP001141552"/>
    </source>
</evidence>
<dbReference type="AlphaFoldDB" id="A0A9Q0FS64"/>
<reference evidence="1" key="2">
    <citation type="journal article" date="2023" name="Plants (Basel)">
        <title>Annotation of the Turnera subulata (Passifloraceae) Draft Genome Reveals the S-Locus Evolved after the Divergence of Turneroideae from Passifloroideae in a Stepwise Manner.</title>
        <authorList>
            <person name="Henning P.M."/>
            <person name="Roalson E.H."/>
            <person name="Mir W."/>
            <person name="McCubbin A.G."/>
            <person name="Shore J.S."/>
        </authorList>
    </citation>
    <scope>NUCLEOTIDE SEQUENCE</scope>
    <source>
        <strain evidence="1">F60SS</strain>
    </source>
</reference>
<gene>
    <name evidence="1" type="ORF">Tsubulata_020090</name>
</gene>
<organism evidence="1 2">
    <name type="scientific">Turnera subulata</name>
    <dbReference type="NCBI Taxonomy" id="218843"/>
    <lineage>
        <taxon>Eukaryota</taxon>
        <taxon>Viridiplantae</taxon>
        <taxon>Streptophyta</taxon>
        <taxon>Embryophyta</taxon>
        <taxon>Tracheophyta</taxon>
        <taxon>Spermatophyta</taxon>
        <taxon>Magnoliopsida</taxon>
        <taxon>eudicotyledons</taxon>
        <taxon>Gunneridae</taxon>
        <taxon>Pentapetalae</taxon>
        <taxon>rosids</taxon>
        <taxon>fabids</taxon>
        <taxon>Malpighiales</taxon>
        <taxon>Passifloraceae</taxon>
        <taxon>Turnera</taxon>
    </lineage>
</organism>
<evidence type="ECO:0000313" key="1">
    <source>
        <dbReference type="EMBL" id="KAJ4836823.1"/>
    </source>
</evidence>
<reference evidence="1" key="1">
    <citation type="submission" date="2022-02" db="EMBL/GenBank/DDBJ databases">
        <authorList>
            <person name="Henning P.M."/>
            <person name="McCubbin A.G."/>
            <person name="Shore J.S."/>
        </authorList>
    </citation>
    <scope>NUCLEOTIDE SEQUENCE</scope>
    <source>
        <strain evidence="1">F60SS</strain>
        <tissue evidence="1">Leaves</tissue>
    </source>
</reference>
<accession>A0A9Q0FS64</accession>